<feature type="binding site" evidence="13">
    <location>
        <position position="111"/>
    </location>
    <ligand>
        <name>K(+)</name>
        <dbReference type="ChEBI" id="CHEBI:29103"/>
    </ligand>
</feature>
<comment type="similarity">
    <text evidence="2 12">Belongs to the TrkH potassium transport family.</text>
</comment>
<dbReference type="GO" id="GO:0015379">
    <property type="term" value="F:potassium:chloride symporter activity"/>
    <property type="evidence" value="ECO:0007669"/>
    <property type="project" value="InterPro"/>
</dbReference>
<evidence type="ECO:0000256" key="11">
    <source>
        <dbReference type="ARBA" id="ARBA00023136"/>
    </source>
</evidence>
<accession>A0A450UNP5</accession>
<name>A0A450UNP5_9GAMM</name>
<dbReference type="PANTHER" id="PTHR32024">
    <property type="entry name" value="TRK SYSTEM POTASSIUM UPTAKE PROTEIN TRKG-RELATED"/>
    <property type="match status" value="1"/>
</dbReference>
<evidence type="ECO:0000256" key="14">
    <source>
        <dbReference type="SAM" id="Phobius"/>
    </source>
</evidence>
<feature type="transmembrane region" description="Helical" evidence="14">
    <location>
        <begin position="37"/>
        <end position="57"/>
    </location>
</feature>
<feature type="transmembrane region" description="Helical" evidence="14">
    <location>
        <begin position="133"/>
        <end position="153"/>
    </location>
</feature>
<gene>
    <name evidence="15" type="ORF">BECKH772A_GA0070896_100542</name>
    <name evidence="16" type="ORF">BECKH772B_GA0070898_1005614</name>
    <name evidence="17" type="ORF">BECKH772C_GA0070978_100522</name>
</gene>
<evidence type="ECO:0000256" key="8">
    <source>
        <dbReference type="ARBA" id="ARBA00022958"/>
    </source>
</evidence>
<feature type="binding site" evidence="13">
    <location>
        <position position="220"/>
    </location>
    <ligand>
        <name>K(+)</name>
        <dbReference type="ChEBI" id="CHEBI:29103"/>
    </ligand>
</feature>
<dbReference type="EMBL" id="CAADFI010000056">
    <property type="protein sequence ID" value="VFJ94168.1"/>
    <property type="molecule type" value="Genomic_DNA"/>
</dbReference>
<evidence type="ECO:0000256" key="12">
    <source>
        <dbReference type="PIRNR" id="PIRNR006247"/>
    </source>
</evidence>
<keyword evidence="10 12" id="KW-0406">Ion transport</keyword>
<dbReference type="EMBL" id="CAADFJ010000052">
    <property type="protein sequence ID" value="VFK00752.1"/>
    <property type="molecule type" value="Genomic_DNA"/>
</dbReference>
<feature type="transmembrane region" description="Helical" evidence="14">
    <location>
        <begin position="453"/>
        <end position="476"/>
    </location>
</feature>
<dbReference type="PANTHER" id="PTHR32024:SF2">
    <property type="entry name" value="TRK SYSTEM POTASSIUM UPTAKE PROTEIN TRKG-RELATED"/>
    <property type="match status" value="1"/>
</dbReference>
<evidence type="ECO:0000256" key="7">
    <source>
        <dbReference type="ARBA" id="ARBA00022692"/>
    </source>
</evidence>
<keyword evidence="11 12" id="KW-0472">Membrane</keyword>
<evidence type="ECO:0000256" key="6">
    <source>
        <dbReference type="ARBA" id="ARBA00022538"/>
    </source>
</evidence>
<organism evidence="16">
    <name type="scientific">Candidatus Kentrum eta</name>
    <dbReference type="NCBI Taxonomy" id="2126337"/>
    <lineage>
        <taxon>Bacteria</taxon>
        <taxon>Pseudomonadati</taxon>
        <taxon>Pseudomonadota</taxon>
        <taxon>Gammaproteobacteria</taxon>
        <taxon>Candidatus Kentrum</taxon>
    </lineage>
</organism>
<evidence type="ECO:0000256" key="2">
    <source>
        <dbReference type="ARBA" id="ARBA00009137"/>
    </source>
</evidence>
<keyword evidence="4 12" id="KW-1003">Cell membrane</keyword>
<keyword evidence="9 14" id="KW-1133">Transmembrane helix</keyword>
<comment type="function">
    <text evidence="12">Low-affinity potassium transport system. Interacts with Trk system potassium uptake protein TrkA.</text>
</comment>
<feature type="binding site" evidence="13">
    <location>
        <position position="318"/>
    </location>
    <ligand>
        <name>K(+)</name>
        <dbReference type="ChEBI" id="CHEBI:29103"/>
    </ligand>
</feature>
<feature type="transmembrane region" description="Helical" evidence="14">
    <location>
        <begin position="69"/>
        <end position="90"/>
    </location>
</feature>
<protein>
    <recommendedName>
        <fullName evidence="12">Trk system potassium uptake protein</fullName>
    </recommendedName>
</protein>
<keyword evidence="3 12" id="KW-0813">Transport</keyword>
<keyword evidence="8 12" id="KW-0630">Potassium</keyword>
<sequence length="483" mass="52890">MRIAIVQKILGLLLTVFSLTMLPPAMVSFWYDDGEARSFLMAFLLIFVSGLAFWLPVRRVHQELRFRDGFVIVLLFWISLTFSGAIPFMLATDLHMSLTNSFFESVSGLTTTGGTVMTGIDDLPPSIQFYRQLLQWLGGMGIIVLAVAILPMLGIGGMQLYRAETPGPVKDTKLTPRITETAKALWYIYLGLTILCAAGYWMAGMSVFDAVCHSFATISIGGFSTHDASLGYFDNPIIETIAILFMVIAGINFSLHFAAWRGHSLNPYRRDSEARMFVILLLVLSVVTSGYLYFSATFESLEGAMRNGIFQAVSISTTTGFTTVSYHAWPSFLPVLLLFASFIGGCAGSTGGGLKVIRVLLLFKQGMREIVRLIHPNALVPIKIGATVLPPRVVEAIWGFFGWYVVTFAAMLLALMATGLDQVTAFSAVAACINNMGPGLGDVSAHYNAISDIAKWILCLAMLLGRLEIFTLLVILSPGFWRT</sequence>
<reference evidence="16" key="1">
    <citation type="submission" date="2019-02" db="EMBL/GenBank/DDBJ databases">
        <authorList>
            <person name="Gruber-Vodicka R. H."/>
            <person name="Seah K. B. B."/>
        </authorList>
    </citation>
    <scope>NUCLEOTIDE SEQUENCE</scope>
    <source>
        <strain evidence="17">BECK_SA2B12</strain>
        <strain evidence="15">BECK_SA2B15</strain>
        <strain evidence="16">BECK_SA2B20</strain>
    </source>
</reference>
<evidence type="ECO:0000256" key="10">
    <source>
        <dbReference type="ARBA" id="ARBA00023065"/>
    </source>
</evidence>
<dbReference type="Pfam" id="PF02386">
    <property type="entry name" value="TrkH"/>
    <property type="match status" value="1"/>
</dbReference>
<evidence type="ECO:0000256" key="9">
    <source>
        <dbReference type="ARBA" id="ARBA00022989"/>
    </source>
</evidence>
<feature type="transmembrane region" description="Helical" evidence="14">
    <location>
        <begin position="335"/>
        <end position="361"/>
    </location>
</feature>
<evidence type="ECO:0000313" key="16">
    <source>
        <dbReference type="EMBL" id="VFJ94168.1"/>
    </source>
</evidence>
<evidence type="ECO:0000256" key="5">
    <source>
        <dbReference type="ARBA" id="ARBA00022519"/>
    </source>
</evidence>
<proteinExistence type="inferred from homology"/>
<feature type="binding site" evidence="13">
    <location>
        <position position="112"/>
    </location>
    <ligand>
        <name>K(+)</name>
        <dbReference type="ChEBI" id="CHEBI:29103"/>
    </ligand>
</feature>
<feature type="transmembrane region" description="Helical" evidence="14">
    <location>
        <begin position="237"/>
        <end position="255"/>
    </location>
</feature>
<feature type="transmembrane region" description="Helical" evidence="14">
    <location>
        <begin position="12"/>
        <end position="31"/>
    </location>
</feature>
<feature type="transmembrane region" description="Helical" evidence="14">
    <location>
        <begin position="184"/>
        <end position="203"/>
    </location>
</feature>
<feature type="binding site" evidence="13">
    <location>
        <position position="319"/>
    </location>
    <ligand>
        <name>K(+)</name>
        <dbReference type="ChEBI" id="CHEBI:29103"/>
    </ligand>
</feature>
<dbReference type="PIRSF" id="PIRSF006247">
    <property type="entry name" value="TrkH"/>
    <property type="match status" value="1"/>
</dbReference>
<evidence type="ECO:0000256" key="4">
    <source>
        <dbReference type="ARBA" id="ARBA00022475"/>
    </source>
</evidence>
<keyword evidence="6 12" id="KW-0633">Potassium transport</keyword>
<dbReference type="AlphaFoldDB" id="A0A450UNP5"/>
<comment type="subcellular location">
    <subcellularLocation>
        <location evidence="1 12">Cell inner membrane</location>
        <topology evidence="1 12">Multi-pass membrane protein</topology>
    </subcellularLocation>
</comment>
<feature type="binding site" evidence="13">
    <location>
        <position position="435"/>
    </location>
    <ligand>
        <name>K(+)</name>
        <dbReference type="ChEBI" id="CHEBI:29103"/>
    </ligand>
</feature>
<dbReference type="GO" id="GO:0046872">
    <property type="term" value="F:metal ion binding"/>
    <property type="evidence" value="ECO:0007669"/>
    <property type="project" value="UniProtKB-KW"/>
</dbReference>
<keyword evidence="5 12" id="KW-0997">Cell inner membrane</keyword>
<evidence type="ECO:0000256" key="1">
    <source>
        <dbReference type="ARBA" id="ARBA00004429"/>
    </source>
</evidence>
<dbReference type="InterPro" id="IPR004772">
    <property type="entry name" value="TrkH"/>
</dbReference>
<keyword evidence="13" id="KW-0479">Metal-binding</keyword>
<evidence type="ECO:0000313" key="17">
    <source>
        <dbReference type="EMBL" id="VFK00752.1"/>
    </source>
</evidence>
<feature type="binding site" evidence="13">
    <location>
        <position position="221"/>
    </location>
    <ligand>
        <name>K(+)</name>
        <dbReference type="ChEBI" id="CHEBI:29103"/>
    </ligand>
</feature>
<dbReference type="GO" id="GO:0005886">
    <property type="term" value="C:plasma membrane"/>
    <property type="evidence" value="ECO:0007669"/>
    <property type="project" value="UniProtKB-SubCell"/>
</dbReference>
<feature type="transmembrane region" description="Helical" evidence="14">
    <location>
        <begin position="396"/>
        <end position="416"/>
    </location>
</feature>
<feature type="transmembrane region" description="Helical" evidence="14">
    <location>
        <begin position="276"/>
        <end position="294"/>
    </location>
</feature>
<evidence type="ECO:0000256" key="13">
    <source>
        <dbReference type="PIRSR" id="PIRSR006247-1"/>
    </source>
</evidence>
<evidence type="ECO:0000313" key="15">
    <source>
        <dbReference type="EMBL" id="VFJ93236.1"/>
    </source>
</evidence>
<keyword evidence="7 14" id="KW-0812">Transmembrane</keyword>
<dbReference type="EMBL" id="CAADFG010000054">
    <property type="protein sequence ID" value="VFJ93236.1"/>
    <property type="molecule type" value="Genomic_DNA"/>
</dbReference>
<evidence type="ECO:0000256" key="3">
    <source>
        <dbReference type="ARBA" id="ARBA00022448"/>
    </source>
</evidence>
<feature type="binding site" evidence="13">
    <location>
        <position position="436"/>
    </location>
    <ligand>
        <name>K(+)</name>
        <dbReference type="ChEBI" id="CHEBI:29103"/>
    </ligand>
</feature>
<dbReference type="NCBIfam" id="TIGR00933">
    <property type="entry name" value="2a38"/>
    <property type="match status" value="1"/>
</dbReference>
<dbReference type="InterPro" id="IPR003445">
    <property type="entry name" value="Cat_transpt"/>
</dbReference>